<organism evidence="7 8">
    <name type="scientific">Phyllosticta citricarpa</name>
    <dbReference type="NCBI Taxonomy" id="55181"/>
    <lineage>
        <taxon>Eukaryota</taxon>
        <taxon>Fungi</taxon>
        <taxon>Dikarya</taxon>
        <taxon>Ascomycota</taxon>
        <taxon>Pezizomycotina</taxon>
        <taxon>Dothideomycetes</taxon>
        <taxon>Dothideomycetes incertae sedis</taxon>
        <taxon>Botryosphaeriales</taxon>
        <taxon>Phyllostictaceae</taxon>
        <taxon>Phyllosticta</taxon>
    </lineage>
</organism>
<dbReference type="InterPro" id="IPR051089">
    <property type="entry name" value="prtT"/>
</dbReference>
<feature type="region of interest" description="Disordered" evidence="6">
    <location>
        <begin position="103"/>
        <end position="158"/>
    </location>
</feature>
<feature type="compositionally biased region" description="Low complexity" evidence="6">
    <location>
        <begin position="10"/>
        <end position="20"/>
    </location>
</feature>
<comment type="subcellular location">
    <subcellularLocation>
        <location evidence="1">Nucleus</location>
    </subcellularLocation>
</comment>
<feature type="region of interest" description="Disordered" evidence="6">
    <location>
        <begin position="644"/>
        <end position="683"/>
    </location>
</feature>
<evidence type="ECO:0008006" key="9">
    <source>
        <dbReference type="Google" id="ProtNLM"/>
    </source>
</evidence>
<feature type="region of interest" description="Disordered" evidence="6">
    <location>
        <begin position="1"/>
        <end position="20"/>
    </location>
</feature>
<dbReference type="PANTHER" id="PTHR31845:SF10">
    <property type="entry name" value="ZN(II)2CYS6 TRANSCRIPTION FACTOR (EUROFUNG)"/>
    <property type="match status" value="1"/>
</dbReference>
<evidence type="ECO:0000256" key="6">
    <source>
        <dbReference type="SAM" id="MobiDB-lite"/>
    </source>
</evidence>
<dbReference type="EMBL" id="JBBPDW010000011">
    <property type="protein sequence ID" value="KAK7548220.1"/>
    <property type="molecule type" value="Genomic_DNA"/>
</dbReference>
<feature type="compositionally biased region" description="Polar residues" evidence="6">
    <location>
        <begin position="103"/>
        <end position="124"/>
    </location>
</feature>
<accession>A0ABR1MFW3</accession>
<evidence type="ECO:0000313" key="7">
    <source>
        <dbReference type="EMBL" id="KAK7548220.1"/>
    </source>
</evidence>
<feature type="compositionally biased region" description="Low complexity" evidence="6">
    <location>
        <begin position="644"/>
        <end position="656"/>
    </location>
</feature>
<evidence type="ECO:0000256" key="4">
    <source>
        <dbReference type="ARBA" id="ARBA00023163"/>
    </source>
</evidence>
<feature type="compositionally biased region" description="Basic and acidic residues" evidence="6">
    <location>
        <begin position="131"/>
        <end position="143"/>
    </location>
</feature>
<name>A0ABR1MFW3_9PEZI</name>
<keyword evidence="4" id="KW-0804">Transcription</keyword>
<proteinExistence type="predicted"/>
<sequence length="750" mass="83374">MESSVHRKSPSSAAGSTASPADTIAHNHAAGALVRACRNCAVAKTKCVARSADSGGDCERCCRLKKTCTRDTAKVKKRKPPTAKNARLEQKLDQLVTLLANGHQRQSSSSATPEAQHIVQSIGPTPNPLPSDHESRLPAENREPVAPSQPPPTPCEPIELDSEDRDVAIRLHHYQTHLAPEFPFVVVPSGTTVAQMRQEKPFLLRVIVTVASIQDLVRRKALGEEVLKDIAHRLLVRGEKTLDLLQGILVFAAWYHHHLFTKPQMTNLLQLAVGLVIDLGLKRSARAYGNDRLELSIARSAHGEESNSEISTSDQRRALLGCFYLTTILTQWAKRYDSLRYSAQLDQCCRQLEEAQEYSSDRFLVYLVRLQRIVQRIERKVPIDDLTPETTIPIAMFVKSLHGELLEYKKSLPPDMAKHRSILLHYDSAEVYLYEISLSSLPSTSQYGDYTYRRLDLLNACMLSAIQLLTHFTSKIPAALFAHMPFLHFTHFTSTVVALSKLMRLDWPGWDKTYAQSTISLSARIETAAQRFDTGRAEAVAAYGPLADNPLLTVLGRKMRFVALWNECKIKGIEHVIPARGTIVDDINAQACANAVAELVRKLELRVEGAQSFLEQQQPRLQTLMQVGDGVVQQQRQHLAPLPLAQQQQHPQSHPLNPNLQHHHHHHQQQQQQQSPTSSSTAAADWAVPQMQMQAFPGAFDIIDQLDPAFLDSFVMGDIDLGDCWDVGMPSTTTTSSSMTSAPSRAAGGK</sequence>
<gene>
    <name evidence="7" type="ORF">IWX46DRAFT_50686</name>
</gene>
<reference evidence="7 8" key="1">
    <citation type="submission" date="2024-04" db="EMBL/GenBank/DDBJ databases">
        <title>Phyllosticta paracitricarpa is synonymous to the EU quarantine fungus P. citricarpa based on phylogenomic analyses.</title>
        <authorList>
            <consortium name="Lawrence Berkeley National Laboratory"/>
            <person name="Van Ingen-Buijs V.A."/>
            <person name="Van Westerhoven A.C."/>
            <person name="Haridas S."/>
            <person name="Skiadas P."/>
            <person name="Martin F."/>
            <person name="Groenewald J.Z."/>
            <person name="Crous P.W."/>
            <person name="Seidl M.F."/>
        </authorList>
    </citation>
    <scope>NUCLEOTIDE SEQUENCE [LARGE SCALE GENOMIC DNA]</scope>
    <source>
        <strain evidence="7 8">CBS 122670</strain>
    </source>
</reference>
<protein>
    <recommendedName>
        <fullName evidence="9">Zn(2)-C6 fungal-type domain-containing protein</fullName>
    </recommendedName>
</protein>
<dbReference type="Gene3D" id="4.10.240.10">
    <property type="entry name" value="Zn(2)-C6 fungal-type DNA-binding domain"/>
    <property type="match status" value="1"/>
</dbReference>
<keyword evidence="8" id="KW-1185">Reference proteome</keyword>
<dbReference type="Proteomes" id="UP001365128">
    <property type="component" value="Unassembled WGS sequence"/>
</dbReference>
<dbReference type="InterPro" id="IPR036864">
    <property type="entry name" value="Zn2-C6_fun-type_DNA-bd_sf"/>
</dbReference>
<evidence type="ECO:0000256" key="1">
    <source>
        <dbReference type="ARBA" id="ARBA00004123"/>
    </source>
</evidence>
<evidence type="ECO:0000313" key="8">
    <source>
        <dbReference type="Proteomes" id="UP001365128"/>
    </source>
</evidence>
<comment type="caution">
    <text evidence="7">The sequence shown here is derived from an EMBL/GenBank/DDBJ whole genome shotgun (WGS) entry which is preliminary data.</text>
</comment>
<evidence type="ECO:0000256" key="2">
    <source>
        <dbReference type="ARBA" id="ARBA00023015"/>
    </source>
</evidence>
<evidence type="ECO:0000256" key="5">
    <source>
        <dbReference type="ARBA" id="ARBA00023242"/>
    </source>
</evidence>
<keyword evidence="3" id="KW-0238">DNA-binding</keyword>
<dbReference type="PANTHER" id="PTHR31845">
    <property type="entry name" value="FINGER DOMAIN PROTEIN, PUTATIVE-RELATED"/>
    <property type="match status" value="1"/>
</dbReference>
<evidence type="ECO:0000256" key="3">
    <source>
        <dbReference type="ARBA" id="ARBA00023125"/>
    </source>
</evidence>
<keyword evidence="5" id="KW-0539">Nucleus</keyword>
<keyword evidence="2" id="KW-0805">Transcription regulation</keyword>
<dbReference type="CDD" id="cd12148">
    <property type="entry name" value="fungal_TF_MHR"/>
    <property type="match status" value="1"/>
</dbReference>